<gene>
    <name evidence="2" type="ORF">GCM10009533_16740</name>
</gene>
<comment type="caution">
    <text evidence="2">The sequence shown here is derived from an EMBL/GenBank/DDBJ whole genome shotgun (WGS) entry which is preliminary data.</text>
</comment>
<keyword evidence="3" id="KW-1185">Reference proteome</keyword>
<keyword evidence="1" id="KW-1133">Transmembrane helix</keyword>
<dbReference type="EMBL" id="BAAAGS010000008">
    <property type="protein sequence ID" value="GAA0518298.1"/>
    <property type="molecule type" value="Genomic_DNA"/>
</dbReference>
<keyword evidence="1" id="KW-0472">Membrane</keyword>
<evidence type="ECO:0008006" key="4">
    <source>
        <dbReference type="Google" id="ProtNLM"/>
    </source>
</evidence>
<keyword evidence="1" id="KW-0812">Transmembrane</keyword>
<feature type="transmembrane region" description="Helical" evidence="1">
    <location>
        <begin position="184"/>
        <end position="205"/>
    </location>
</feature>
<sequence>MANALVQQAADRSQEIERAVDDFWEVVDELLSRVPDFLSYLVEPIQRGMEALARLLQDFWDRTNQLFEQPGDSDRLREISELWAGAVATPVGDVAGDITLSGLQAGVRWEGPAAEAYKALVPKQEEGLNGVEDVAMQIRQSLNNLANAIDAFWLAVLVALGVFVVGAVTAIATACTVVCTPGAIAAIATAAGVSVGLITTAVVAMNSYLDVIDTEQTDLRDKIRDLGDQWTRSAHDLSDGSVSDGDSSDWRVIR</sequence>
<feature type="transmembrane region" description="Helical" evidence="1">
    <location>
        <begin position="151"/>
        <end position="172"/>
    </location>
</feature>
<reference evidence="2 3" key="1">
    <citation type="journal article" date="2019" name="Int. J. Syst. Evol. Microbiol.">
        <title>The Global Catalogue of Microorganisms (GCM) 10K type strain sequencing project: providing services to taxonomists for standard genome sequencing and annotation.</title>
        <authorList>
            <consortium name="The Broad Institute Genomics Platform"/>
            <consortium name="The Broad Institute Genome Sequencing Center for Infectious Disease"/>
            <person name="Wu L."/>
            <person name="Ma J."/>
        </authorList>
    </citation>
    <scope>NUCLEOTIDE SEQUENCE [LARGE SCALE GENOMIC DNA]</scope>
    <source>
        <strain evidence="2 3">JCM 10303</strain>
    </source>
</reference>
<evidence type="ECO:0000313" key="2">
    <source>
        <dbReference type="EMBL" id="GAA0518298.1"/>
    </source>
</evidence>
<dbReference type="Proteomes" id="UP001500729">
    <property type="component" value="Unassembled WGS sequence"/>
</dbReference>
<protein>
    <recommendedName>
        <fullName evidence="4">WXG100 family type VII secretion target</fullName>
    </recommendedName>
</protein>
<evidence type="ECO:0000313" key="3">
    <source>
        <dbReference type="Proteomes" id="UP001500729"/>
    </source>
</evidence>
<name>A0ABN1CG39_SACER</name>
<dbReference type="RefSeq" id="WP_009942680.1">
    <property type="nucleotide sequence ID" value="NZ_BAAAGS010000008.1"/>
</dbReference>
<proteinExistence type="predicted"/>
<evidence type="ECO:0000256" key="1">
    <source>
        <dbReference type="SAM" id="Phobius"/>
    </source>
</evidence>
<organism evidence="2 3">
    <name type="scientific">Saccharopolyspora erythraea</name>
    <name type="common">Streptomyces erythraeus</name>
    <dbReference type="NCBI Taxonomy" id="1836"/>
    <lineage>
        <taxon>Bacteria</taxon>
        <taxon>Bacillati</taxon>
        <taxon>Actinomycetota</taxon>
        <taxon>Actinomycetes</taxon>
        <taxon>Pseudonocardiales</taxon>
        <taxon>Pseudonocardiaceae</taxon>
        <taxon>Saccharopolyspora</taxon>
    </lineage>
</organism>
<accession>A0ABN1CG39</accession>